<reference evidence="1 2" key="1">
    <citation type="journal article" date="2019" name="Sci. Rep.">
        <title>Orb-weaving spider Araneus ventricosus genome elucidates the spidroin gene catalogue.</title>
        <authorList>
            <person name="Kono N."/>
            <person name="Nakamura H."/>
            <person name="Ohtoshi R."/>
            <person name="Moran D.A.P."/>
            <person name="Shinohara A."/>
            <person name="Yoshida Y."/>
            <person name="Fujiwara M."/>
            <person name="Mori M."/>
            <person name="Tomita M."/>
            <person name="Arakawa K."/>
        </authorList>
    </citation>
    <scope>NUCLEOTIDE SEQUENCE [LARGE SCALE GENOMIC DNA]</scope>
</reference>
<evidence type="ECO:0008006" key="3">
    <source>
        <dbReference type="Google" id="ProtNLM"/>
    </source>
</evidence>
<keyword evidence="2" id="KW-1185">Reference proteome</keyword>
<organism evidence="1 2">
    <name type="scientific">Araneus ventricosus</name>
    <name type="common">Orbweaver spider</name>
    <name type="synonym">Epeira ventricosa</name>
    <dbReference type="NCBI Taxonomy" id="182803"/>
    <lineage>
        <taxon>Eukaryota</taxon>
        <taxon>Metazoa</taxon>
        <taxon>Ecdysozoa</taxon>
        <taxon>Arthropoda</taxon>
        <taxon>Chelicerata</taxon>
        <taxon>Arachnida</taxon>
        <taxon>Araneae</taxon>
        <taxon>Araneomorphae</taxon>
        <taxon>Entelegynae</taxon>
        <taxon>Araneoidea</taxon>
        <taxon>Araneidae</taxon>
        <taxon>Araneus</taxon>
    </lineage>
</organism>
<proteinExistence type="predicted"/>
<dbReference type="AlphaFoldDB" id="A0A4Y2R9C9"/>
<comment type="caution">
    <text evidence="1">The sequence shown here is derived from an EMBL/GenBank/DDBJ whole genome shotgun (WGS) entry which is preliminary data.</text>
</comment>
<accession>A0A4Y2R9C9</accession>
<evidence type="ECO:0000313" key="2">
    <source>
        <dbReference type="Proteomes" id="UP000499080"/>
    </source>
</evidence>
<dbReference type="EMBL" id="BGPR01016250">
    <property type="protein sequence ID" value="GBN72367.1"/>
    <property type="molecule type" value="Genomic_DNA"/>
</dbReference>
<name>A0A4Y2R9C9_ARAVE</name>
<gene>
    <name evidence="1" type="ORF">AVEN_49279_1</name>
</gene>
<protein>
    <recommendedName>
        <fullName evidence="3">C2H2-type domain-containing protein</fullName>
    </recommendedName>
</protein>
<sequence>MKRSLTEKRIQAEEILRLYFASKVDVVNKQVVRLREPIIKFSKRTTWKDGTHNRPLPQNWTQVTSATEKTISDRIQKEIKPICETSVDQKIAFSFSSGVLFVLQQSGDPSDGSAAVETELQKSNLNVRPVLQDDRYNPSTAVDVSPLQCMSGYQSVGDSLPTSSPKGTYTFVASSGVDVVAQSLAEDRHFVCPISGKCNRRRADFVVHYRTYAGK</sequence>
<dbReference type="Proteomes" id="UP000499080">
    <property type="component" value="Unassembled WGS sequence"/>
</dbReference>
<evidence type="ECO:0000313" key="1">
    <source>
        <dbReference type="EMBL" id="GBN72367.1"/>
    </source>
</evidence>